<name>A0A183GT77_HELPZ</name>
<dbReference type="PANTHER" id="PTHR22943">
    <property type="entry name" value="7-TRANSMEMBRANE DOMAIN RECEPTOR C.ELEGANS"/>
    <property type="match status" value="1"/>
</dbReference>
<gene>
    <name evidence="2" type="ORF">HPBE_LOCUS25896</name>
</gene>
<dbReference type="InterPro" id="IPR019421">
    <property type="entry name" value="7TM_GPCR_serpentine_rcpt_Srd"/>
</dbReference>
<feature type="transmembrane region" description="Helical" evidence="1">
    <location>
        <begin position="128"/>
        <end position="149"/>
    </location>
</feature>
<sequence length="327" mass="36555">MNAFTIVSVFSYICLLASLALNILLMVVVSRYSAKYLIPYRRPLLITAVANLGLSVCFMLLQPTFVLRQGIVFIVLLGPMGLISHNVCVIFMVIYVSLFIFASHQSLLVFFFRYAFIFRSRTPSAGHIILGGIAFLMFTTAVSALYFVIVQTMSANLDAYSDKLRRWVVDIVRTPDPKYLLYHTDAAGKASAAILVAFLLLGYVGIYVMHELINWRLKTSRNAVSHSRTLHIARAIIVMTAGTCFVGFLPYTIMMICVLFDVELGVWAIPIPLGSAFIPILAPTAMFCKVDAYRSSLRAILSETYHHYSTKSPAKSSRQPIHSWPTK</sequence>
<dbReference type="SUPFAM" id="SSF81321">
    <property type="entry name" value="Family A G protein-coupled receptor-like"/>
    <property type="match status" value="1"/>
</dbReference>
<keyword evidence="1" id="KW-0812">Transmembrane</keyword>
<accession>A0A183GT77</accession>
<dbReference type="WBParaSite" id="HPBE_0002589701-mRNA-1">
    <property type="protein sequence ID" value="HPBE_0002589701-mRNA-1"/>
    <property type="gene ID" value="HPBE_0002589701"/>
</dbReference>
<reference evidence="2 3" key="1">
    <citation type="submission" date="2018-11" db="EMBL/GenBank/DDBJ databases">
        <authorList>
            <consortium name="Pathogen Informatics"/>
        </authorList>
    </citation>
    <scope>NUCLEOTIDE SEQUENCE [LARGE SCALE GENOMIC DNA]</scope>
</reference>
<evidence type="ECO:0000313" key="3">
    <source>
        <dbReference type="Proteomes" id="UP000050761"/>
    </source>
</evidence>
<dbReference type="EMBL" id="UZAH01038783">
    <property type="protein sequence ID" value="VDP54497.1"/>
    <property type="molecule type" value="Genomic_DNA"/>
</dbReference>
<dbReference type="PANTHER" id="PTHR22943:SF248">
    <property type="entry name" value="SEVEN TM RECEPTOR"/>
    <property type="match status" value="1"/>
</dbReference>
<keyword evidence="1" id="KW-1133">Transmembrane helix</keyword>
<feature type="transmembrane region" description="Helical" evidence="1">
    <location>
        <begin position="44"/>
        <end position="63"/>
    </location>
</feature>
<proteinExistence type="predicted"/>
<dbReference type="Pfam" id="PF10317">
    <property type="entry name" value="7TM_GPCR_Srd"/>
    <property type="match status" value="1"/>
</dbReference>
<keyword evidence="1" id="KW-0472">Membrane</keyword>
<dbReference type="Proteomes" id="UP000050761">
    <property type="component" value="Unassembled WGS sequence"/>
</dbReference>
<feature type="transmembrane region" description="Helical" evidence="1">
    <location>
        <begin position="190"/>
        <end position="210"/>
    </location>
</feature>
<feature type="transmembrane region" description="Helical" evidence="1">
    <location>
        <begin position="231"/>
        <end position="253"/>
    </location>
</feature>
<keyword evidence="3" id="KW-1185">Reference proteome</keyword>
<reference evidence="4" key="2">
    <citation type="submission" date="2019-09" db="UniProtKB">
        <authorList>
            <consortium name="WormBaseParasite"/>
        </authorList>
    </citation>
    <scope>IDENTIFICATION</scope>
</reference>
<feature type="transmembrane region" description="Helical" evidence="1">
    <location>
        <begin position="83"/>
        <end position="116"/>
    </location>
</feature>
<dbReference type="OrthoDB" id="5854151at2759"/>
<evidence type="ECO:0000313" key="2">
    <source>
        <dbReference type="EMBL" id="VDP54497.1"/>
    </source>
</evidence>
<evidence type="ECO:0000256" key="1">
    <source>
        <dbReference type="SAM" id="Phobius"/>
    </source>
</evidence>
<organism evidence="3 4">
    <name type="scientific">Heligmosomoides polygyrus</name>
    <name type="common">Parasitic roundworm</name>
    <dbReference type="NCBI Taxonomy" id="6339"/>
    <lineage>
        <taxon>Eukaryota</taxon>
        <taxon>Metazoa</taxon>
        <taxon>Ecdysozoa</taxon>
        <taxon>Nematoda</taxon>
        <taxon>Chromadorea</taxon>
        <taxon>Rhabditida</taxon>
        <taxon>Rhabditina</taxon>
        <taxon>Rhabditomorpha</taxon>
        <taxon>Strongyloidea</taxon>
        <taxon>Heligmosomidae</taxon>
        <taxon>Heligmosomoides</taxon>
    </lineage>
</organism>
<evidence type="ECO:0000313" key="4">
    <source>
        <dbReference type="WBParaSite" id="HPBE_0002589701-mRNA-1"/>
    </source>
</evidence>
<dbReference type="AlphaFoldDB" id="A0A183GT77"/>
<accession>A0A3P8DS27</accession>
<feature type="transmembrane region" description="Helical" evidence="1">
    <location>
        <begin position="265"/>
        <end position="288"/>
    </location>
</feature>
<protein>
    <submittedName>
        <fullName evidence="4">G protein-coupled receptor</fullName>
    </submittedName>
</protein>
<feature type="transmembrane region" description="Helical" evidence="1">
    <location>
        <begin position="6"/>
        <end position="32"/>
    </location>
</feature>